<sequence>MLFGIETIIFITLSLLLSNLGGFYGTFVVLNGLFLGIFIIIDQMSNF</sequence>
<gene>
    <name evidence="2" type="ORF">SAMN02745910_01710</name>
</gene>
<dbReference type="EMBL" id="FOXX01000003">
    <property type="protein sequence ID" value="SFQ49953.1"/>
    <property type="molecule type" value="Genomic_DNA"/>
</dbReference>
<dbReference type="GeneID" id="93713939"/>
<comment type="caution">
    <text evidence="2">The sequence shown here is derived from an EMBL/GenBank/DDBJ whole genome shotgun (WGS) entry which is preliminary data.</text>
</comment>
<dbReference type="Proteomes" id="UP000182762">
    <property type="component" value="Unassembled WGS sequence"/>
</dbReference>
<keyword evidence="1" id="KW-1133">Transmembrane helix</keyword>
<evidence type="ECO:0000313" key="2">
    <source>
        <dbReference type="EMBL" id="SFQ49953.1"/>
    </source>
</evidence>
<evidence type="ECO:0000313" key="3">
    <source>
        <dbReference type="Proteomes" id="UP000182762"/>
    </source>
</evidence>
<name>A0A1I5Z0C1_9BACI</name>
<keyword evidence="1" id="KW-0812">Transmembrane</keyword>
<feature type="transmembrane region" description="Helical" evidence="1">
    <location>
        <begin position="20"/>
        <end position="41"/>
    </location>
</feature>
<protein>
    <submittedName>
        <fullName evidence="2">Uncharacterized protein</fullName>
    </submittedName>
</protein>
<keyword evidence="1" id="KW-0472">Membrane</keyword>
<keyword evidence="3" id="KW-1185">Reference proteome</keyword>
<proteinExistence type="predicted"/>
<evidence type="ECO:0000256" key="1">
    <source>
        <dbReference type="SAM" id="Phobius"/>
    </source>
</evidence>
<reference evidence="2 3" key="1">
    <citation type="submission" date="2016-10" db="EMBL/GenBank/DDBJ databases">
        <authorList>
            <person name="Varghese N."/>
            <person name="Submissions S."/>
        </authorList>
    </citation>
    <scope>NUCLEOTIDE SEQUENCE [LARGE SCALE GENOMIC DNA]</scope>
    <source>
        <strain evidence="2 3">DSM 13796</strain>
    </source>
</reference>
<accession>A0A1I5Z0C1</accession>
<organism evidence="2 3">
    <name type="scientific">Priestia endophytica DSM 13796</name>
    <dbReference type="NCBI Taxonomy" id="1121089"/>
    <lineage>
        <taxon>Bacteria</taxon>
        <taxon>Bacillati</taxon>
        <taxon>Bacillota</taxon>
        <taxon>Bacilli</taxon>
        <taxon>Bacillales</taxon>
        <taxon>Bacillaceae</taxon>
        <taxon>Priestia</taxon>
    </lineage>
</organism>
<dbReference type="RefSeq" id="WP_235606176.1">
    <property type="nucleotide sequence ID" value="NZ_FOXX01000003.1"/>
</dbReference>